<evidence type="ECO:0000313" key="6">
    <source>
        <dbReference type="EMBL" id="KAK2963166.1"/>
    </source>
</evidence>
<keyword evidence="3 6" id="KW-0378">Hydrolase</keyword>
<dbReference type="InterPro" id="IPR008580">
    <property type="entry name" value="PPPDE_dom"/>
</dbReference>
<evidence type="ECO:0000256" key="3">
    <source>
        <dbReference type="ARBA" id="ARBA00022801"/>
    </source>
</evidence>
<dbReference type="PANTHER" id="PTHR12378">
    <property type="entry name" value="DESUMOYLATING ISOPEPTIDASE"/>
    <property type="match status" value="1"/>
</dbReference>
<dbReference type="GO" id="GO:0004843">
    <property type="term" value="F:cysteine-type deubiquitinase activity"/>
    <property type="evidence" value="ECO:0007669"/>
    <property type="project" value="UniProtKB-EC"/>
</dbReference>
<evidence type="ECO:0000256" key="4">
    <source>
        <dbReference type="SAM" id="MobiDB-lite"/>
    </source>
</evidence>
<comment type="caution">
    <text evidence="6">The sequence shown here is derived from an EMBL/GenBank/DDBJ whole genome shotgun (WGS) entry which is preliminary data.</text>
</comment>
<sequence length="241" mass="27264">MNRKPRPVTHIFVNKYKLFLPIKDKTIHIPMIYHSAVQINNDEYSYGYNEHGTGVWRQTPRENPEFCEFVEHIFVGSCNLYPEEIEQIINQMKQEYQGDQYSLISRNCNFFSNDLCKRLCGKGLPSGINAPAQFASKLLGRKTREIFAFESARPPVSAQKSMFTIPPSSSQSLPPSPVPHTPISQPPLHHQQVSAPQSLTSTPHPTTLQFAPPPTQPPPQPQRSASFSDYPSFDDIPLPSF</sequence>
<reference evidence="6 7" key="1">
    <citation type="journal article" date="2022" name="bioRxiv">
        <title>Genomics of Preaxostyla Flagellates Illuminates Evolutionary Transitions and the Path Towards Mitochondrial Loss.</title>
        <authorList>
            <person name="Novak L.V.F."/>
            <person name="Treitli S.C."/>
            <person name="Pyrih J."/>
            <person name="Halakuc P."/>
            <person name="Pipaliya S.V."/>
            <person name="Vacek V."/>
            <person name="Brzon O."/>
            <person name="Soukal P."/>
            <person name="Eme L."/>
            <person name="Dacks J.B."/>
            <person name="Karnkowska A."/>
            <person name="Elias M."/>
            <person name="Hampl V."/>
        </authorList>
    </citation>
    <scope>NUCLEOTIDE SEQUENCE [LARGE SCALE GENOMIC DNA]</scope>
    <source>
        <strain evidence="6">NAU3</strain>
        <tissue evidence="6">Gut</tissue>
    </source>
</reference>
<dbReference type="PROSITE" id="PS51858">
    <property type="entry name" value="PPPDE"/>
    <property type="match status" value="1"/>
</dbReference>
<keyword evidence="7" id="KW-1185">Reference proteome</keyword>
<feature type="compositionally biased region" description="Pro residues" evidence="4">
    <location>
        <begin position="211"/>
        <end position="221"/>
    </location>
</feature>
<evidence type="ECO:0000313" key="7">
    <source>
        <dbReference type="Proteomes" id="UP001281761"/>
    </source>
</evidence>
<dbReference type="Pfam" id="PF05903">
    <property type="entry name" value="Peptidase_C97"/>
    <property type="match status" value="1"/>
</dbReference>
<organism evidence="6 7">
    <name type="scientific">Blattamonas nauphoetae</name>
    <dbReference type="NCBI Taxonomy" id="2049346"/>
    <lineage>
        <taxon>Eukaryota</taxon>
        <taxon>Metamonada</taxon>
        <taxon>Preaxostyla</taxon>
        <taxon>Oxymonadida</taxon>
        <taxon>Blattamonas</taxon>
    </lineage>
</organism>
<dbReference type="EC" id="3.4.19.12" evidence="6"/>
<name>A0ABQ9YHC0_9EUKA</name>
<dbReference type="EMBL" id="JARBJD010000007">
    <property type="protein sequence ID" value="KAK2963166.1"/>
    <property type="molecule type" value="Genomic_DNA"/>
</dbReference>
<feature type="region of interest" description="Disordered" evidence="4">
    <location>
        <begin position="158"/>
        <end position="241"/>
    </location>
</feature>
<evidence type="ECO:0000256" key="1">
    <source>
        <dbReference type="ARBA" id="ARBA00008140"/>
    </source>
</evidence>
<gene>
    <name evidence="6" type="ORF">BLNAU_1699</name>
</gene>
<feature type="domain" description="PPPDE" evidence="5">
    <location>
        <begin position="9"/>
        <end position="139"/>
    </location>
</feature>
<dbReference type="Gene3D" id="3.90.1720.30">
    <property type="entry name" value="PPPDE domains"/>
    <property type="match status" value="1"/>
</dbReference>
<feature type="compositionally biased region" description="Polar residues" evidence="4">
    <location>
        <begin position="191"/>
        <end position="204"/>
    </location>
</feature>
<evidence type="ECO:0000259" key="5">
    <source>
        <dbReference type="PROSITE" id="PS51858"/>
    </source>
</evidence>
<accession>A0ABQ9YHC0</accession>
<protein>
    <submittedName>
        <fullName evidence="6">Deubiquitinase DESI2</fullName>
        <ecNumber evidence="6">3.4.19.12</ecNumber>
    </submittedName>
</protein>
<proteinExistence type="inferred from homology"/>
<dbReference type="SMART" id="SM01179">
    <property type="entry name" value="DUF862"/>
    <property type="match status" value="1"/>
</dbReference>
<dbReference type="InterPro" id="IPR042266">
    <property type="entry name" value="PPPDE_sf"/>
</dbReference>
<keyword evidence="2" id="KW-0645">Protease</keyword>
<dbReference type="Proteomes" id="UP001281761">
    <property type="component" value="Unassembled WGS sequence"/>
</dbReference>
<comment type="similarity">
    <text evidence="1">Belongs to the DeSI family.</text>
</comment>
<dbReference type="PANTHER" id="PTHR12378:SF80">
    <property type="entry name" value="IP06716P-RELATED"/>
    <property type="match status" value="1"/>
</dbReference>
<evidence type="ECO:0000256" key="2">
    <source>
        <dbReference type="ARBA" id="ARBA00022670"/>
    </source>
</evidence>